<dbReference type="AlphaFoldDB" id="A0ABD3BP07"/>
<keyword evidence="4" id="KW-1185">Reference proteome</keyword>
<reference evidence="4" key="1">
    <citation type="journal article" date="2024" name="IScience">
        <title>Strigolactones Initiate the Formation of Haustorium-like Structures in Castilleja.</title>
        <authorList>
            <person name="Buerger M."/>
            <person name="Peterson D."/>
            <person name="Chory J."/>
        </authorList>
    </citation>
    <scope>NUCLEOTIDE SEQUENCE [LARGE SCALE GENOMIC DNA]</scope>
</reference>
<protein>
    <recommendedName>
        <fullName evidence="2">Aminotransferase-like plant mobile domain-containing protein</fullName>
    </recommendedName>
</protein>
<feature type="domain" description="Aminotransferase-like plant mobile" evidence="2">
    <location>
        <begin position="197"/>
        <end position="540"/>
    </location>
</feature>
<dbReference type="Proteomes" id="UP001632038">
    <property type="component" value="Unassembled WGS sequence"/>
</dbReference>
<organism evidence="3 4">
    <name type="scientific">Castilleja foliolosa</name>
    <dbReference type="NCBI Taxonomy" id="1961234"/>
    <lineage>
        <taxon>Eukaryota</taxon>
        <taxon>Viridiplantae</taxon>
        <taxon>Streptophyta</taxon>
        <taxon>Embryophyta</taxon>
        <taxon>Tracheophyta</taxon>
        <taxon>Spermatophyta</taxon>
        <taxon>Magnoliopsida</taxon>
        <taxon>eudicotyledons</taxon>
        <taxon>Gunneridae</taxon>
        <taxon>Pentapetalae</taxon>
        <taxon>asterids</taxon>
        <taxon>lamiids</taxon>
        <taxon>Lamiales</taxon>
        <taxon>Orobanchaceae</taxon>
        <taxon>Pedicularideae</taxon>
        <taxon>Castillejinae</taxon>
        <taxon>Castilleja</taxon>
    </lineage>
</organism>
<dbReference type="PANTHER" id="PTHR46033:SF8">
    <property type="entry name" value="PROTEIN MAINTENANCE OF MERISTEMS-LIKE"/>
    <property type="match status" value="1"/>
</dbReference>
<feature type="region of interest" description="Disordered" evidence="1">
    <location>
        <begin position="79"/>
        <end position="102"/>
    </location>
</feature>
<dbReference type="InterPro" id="IPR019557">
    <property type="entry name" value="AminoTfrase-like_pln_mobile"/>
</dbReference>
<accession>A0ABD3BP07</accession>
<sequence length="628" mass="72346">MSSSDALKFEETLKQIEKKCEDFEVIITRLIEEKEMSKIKRAKENVVNDDSNVAVLSTSNSGGLSKKVYQRIRRSTMFERRRRGQLQENPEPLALSPLPDPELETQNEIGQVSETIDDEETYPYPGGPEDNSLLSSYKLHVARFLWRGKERPILRTLCHTTKLLGWKIGGEFSSDYFKQLLMSTGLWMVPPMSYARCNKNLIAAFVERWHPETNTFHLPFGEMTITLDDVLCLTGLPIEGRSVRTMRKERRDVIAQLRALFGVSEAEIADTRAIVRGLSVRLEWLHTTFEETLVSDDRDKLTRGCRAYLLYMFGCTLFTDKSGNCVLTKWLEYLDDVESVNKYAWGAATLAYLYRQLGAASRFGVKQIGGYLTLLEAWICERFPSLRSTSNVNYKAGQPLAYRWSIERPVGPSLSRLQSYRETLDLMTSDQVIWCPYDEDVRTHFPLSPVTYYHGCISAHDVLEPYNPDRVLRQFGYIQTIPNDPVYAGDIPRGDSRTRVLLSSLASLFDRWPAHVLPDETFIRRAVPPWECVPTYMAWYLRSSHPIIQNPEKRSLGSWRSTTTTTTDPWKMIMTARNLLRSDIDRWEAGERDFDLSLLMPRMTEAYHALDINGPTEDEHCRGRGRRH</sequence>
<evidence type="ECO:0000313" key="4">
    <source>
        <dbReference type="Proteomes" id="UP001632038"/>
    </source>
</evidence>
<dbReference type="InterPro" id="IPR044824">
    <property type="entry name" value="MAIN-like"/>
</dbReference>
<dbReference type="Pfam" id="PF10536">
    <property type="entry name" value="PMD"/>
    <property type="match status" value="1"/>
</dbReference>
<evidence type="ECO:0000256" key="1">
    <source>
        <dbReference type="SAM" id="MobiDB-lite"/>
    </source>
</evidence>
<proteinExistence type="predicted"/>
<comment type="caution">
    <text evidence="3">The sequence shown here is derived from an EMBL/GenBank/DDBJ whole genome shotgun (WGS) entry which is preliminary data.</text>
</comment>
<gene>
    <name evidence="3" type="ORF">CASFOL_036778</name>
</gene>
<dbReference type="PANTHER" id="PTHR46033">
    <property type="entry name" value="PROTEIN MAIN-LIKE 2"/>
    <property type="match status" value="1"/>
</dbReference>
<dbReference type="EMBL" id="JAVIJP010000069">
    <property type="protein sequence ID" value="KAL3619208.1"/>
    <property type="molecule type" value="Genomic_DNA"/>
</dbReference>
<name>A0ABD3BP07_9LAMI</name>
<evidence type="ECO:0000313" key="3">
    <source>
        <dbReference type="EMBL" id="KAL3619208.1"/>
    </source>
</evidence>
<evidence type="ECO:0000259" key="2">
    <source>
        <dbReference type="Pfam" id="PF10536"/>
    </source>
</evidence>